<dbReference type="PANTHER" id="PTHR33495:SF2">
    <property type="entry name" value="ANTI-SIGMA FACTOR ANTAGONIST TM_1081-RELATED"/>
    <property type="match status" value="1"/>
</dbReference>
<dbReference type="PROSITE" id="PS50801">
    <property type="entry name" value="STAS"/>
    <property type="match status" value="1"/>
</dbReference>
<dbReference type="CDD" id="cd07043">
    <property type="entry name" value="STAS_anti-anti-sigma_factors"/>
    <property type="match status" value="1"/>
</dbReference>
<dbReference type="SUPFAM" id="SSF52091">
    <property type="entry name" value="SpoIIaa-like"/>
    <property type="match status" value="1"/>
</dbReference>
<dbReference type="InterPro" id="IPR003658">
    <property type="entry name" value="Anti-sigma_ant"/>
</dbReference>
<comment type="similarity">
    <text evidence="1 2">Belongs to the anti-sigma-factor antagonist family.</text>
</comment>
<comment type="caution">
    <text evidence="4">The sequence shown here is derived from an EMBL/GenBank/DDBJ whole genome shotgun (WGS) entry which is preliminary data.</text>
</comment>
<keyword evidence="5" id="KW-1185">Reference proteome</keyword>
<evidence type="ECO:0000259" key="3">
    <source>
        <dbReference type="PROSITE" id="PS50801"/>
    </source>
</evidence>
<dbReference type="Pfam" id="PF01740">
    <property type="entry name" value="STAS"/>
    <property type="match status" value="1"/>
</dbReference>
<dbReference type="Gene3D" id="3.30.750.24">
    <property type="entry name" value="STAS domain"/>
    <property type="match status" value="1"/>
</dbReference>
<dbReference type="Proteomes" id="UP001597151">
    <property type="component" value="Unassembled WGS sequence"/>
</dbReference>
<dbReference type="RefSeq" id="WP_380791196.1">
    <property type="nucleotide sequence ID" value="NZ_JBHTKR010000004.1"/>
</dbReference>
<dbReference type="InterPro" id="IPR002645">
    <property type="entry name" value="STAS_dom"/>
</dbReference>
<dbReference type="EMBL" id="JBHTKR010000004">
    <property type="protein sequence ID" value="MFD1194968.1"/>
    <property type="molecule type" value="Genomic_DNA"/>
</dbReference>
<dbReference type="PANTHER" id="PTHR33495">
    <property type="entry name" value="ANTI-SIGMA FACTOR ANTAGONIST TM_1081-RELATED-RELATED"/>
    <property type="match status" value="1"/>
</dbReference>
<evidence type="ECO:0000256" key="1">
    <source>
        <dbReference type="ARBA" id="ARBA00009013"/>
    </source>
</evidence>
<evidence type="ECO:0000313" key="4">
    <source>
        <dbReference type="EMBL" id="MFD1194968.1"/>
    </source>
</evidence>
<evidence type="ECO:0000313" key="5">
    <source>
        <dbReference type="Proteomes" id="UP001597151"/>
    </source>
</evidence>
<dbReference type="InterPro" id="IPR036513">
    <property type="entry name" value="STAS_dom_sf"/>
</dbReference>
<dbReference type="NCBIfam" id="TIGR00377">
    <property type="entry name" value="ant_ant_sig"/>
    <property type="match status" value="1"/>
</dbReference>
<protein>
    <recommendedName>
        <fullName evidence="2">Anti-sigma factor antagonist</fullName>
    </recommendedName>
</protein>
<name>A0ABW3TDD2_9RHOB</name>
<gene>
    <name evidence="4" type="ORF">ACFQ3C_09825</name>
</gene>
<proteinExistence type="inferred from homology"/>
<sequence>MRLTSQEQANWCVVTVEERRIDAAGAIAFKEAMRKLTEGLSGPVILDLGQVDFIDSSGLGAVVAAMKTLGGERRLHLAALTPNVDRVFSLTRMDLVFPIHVSVAAALFSDDR</sequence>
<reference evidence="5" key="1">
    <citation type="journal article" date="2019" name="Int. J. Syst. Evol. Microbiol.">
        <title>The Global Catalogue of Microorganisms (GCM) 10K type strain sequencing project: providing services to taxonomists for standard genome sequencing and annotation.</title>
        <authorList>
            <consortium name="The Broad Institute Genomics Platform"/>
            <consortium name="The Broad Institute Genome Sequencing Center for Infectious Disease"/>
            <person name="Wu L."/>
            <person name="Ma J."/>
        </authorList>
    </citation>
    <scope>NUCLEOTIDE SEQUENCE [LARGE SCALE GENOMIC DNA]</scope>
    <source>
        <strain evidence="5">CCUG 55328</strain>
    </source>
</reference>
<evidence type="ECO:0000256" key="2">
    <source>
        <dbReference type="RuleBase" id="RU003749"/>
    </source>
</evidence>
<accession>A0ABW3TDD2</accession>
<feature type="domain" description="STAS" evidence="3">
    <location>
        <begin position="21"/>
        <end position="110"/>
    </location>
</feature>
<organism evidence="4 5">
    <name type="scientific">Seohaeicola saemankumensis</name>
    <dbReference type="NCBI Taxonomy" id="481181"/>
    <lineage>
        <taxon>Bacteria</taxon>
        <taxon>Pseudomonadati</taxon>
        <taxon>Pseudomonadota</taxon>
        <taxon>Alphaproteobacteria</taxon>
        <taxon>Rhodobacterales</taxon>
        <taxon>Roseobacteraceae</taxon>
        <taxon>Seohaeicola</taxon>
    </lineage>
</organism>